<keyword evidence="2" id="KW-1185">Reference proteome</keyword>
<evidence type="ECO:0000313" key="1">
    <source>
        <dbReference type="EMBL" id="KAL3570217.1"/>
    </source>
</evidence>
<dbReference type="Proteomes" id="UP000309997">
    <property type="component" value="Unassembled WGS sequence"/>
</dbReference>
<organism evidence="1 2">
    <name type="scientific">Populus alba</name>
    <name type="common">White poplar</name>
    <dbReference type="NCBI Taxonomy" id="43335"/>
    <lineage>
        <taxon>Eukaryota</taxon>
        <taxon>Viridiplantae</taxon>
        <taxon>Streptophyta</taxon>
        <taxon>Embryophyta</taxon>
        <taxon>Tracheophyta</taxon>
        <taxon>Spermatophyta</taxon>
        <taxon>Magnoliopsida</taxon>
        <taxon>eudicotyledons</taxon>
        <taxon>Gunneridae</taxon>
        <taxon>Pentapetalae</taxon>
        <taxon>rosids</taxon>
        <taxon>fabids</taxon>
        <taxon>Malpighiales</taxon>
        <taxon>Salicaceae</taxon>
        <taxon>Saliceae</taxon>
        <taxon>Populus</taxon>
    </lineage>
</organism>
<sequence length="671" mass="74896">MSRFRRIEIFEPHYAPVFLREASVFTPKTLAFPSFEEPDELSFAALDLLHLNPSSLECFYTATDLVKTPSFCPSKSLLDRFETDLRLQTLSDRVSELESKFDRLVNAKINGGSGAERKYTWTAEIKGPVTERKYKWTAEIKGGGEEKKKKEEQVKNYKWTAEIKGKGEEEIPMSRKYTFETSSGFAGEGSKEEKKEKEKKREGVILPVMLRRGRGFSEKIIVLLLTVDAIEGAELMVRTAKRSMVDELGGMLDVIDPQPAGRSLSMRRRTFDMPDGVIHKELQKEWPRLSKCLIMKRMAPTPSRHAFGDPYGDHNCWERPEDMDTPRIPYAASKQFPGSEVSAEIAAALAASSMVFRSSNPAYSARLLKRAAMVFEFADANRGSYNDTLGPWVCPFYCDFSGYEDELIWGAAWLYKATKAPNYWSYIVQNISDLEKNAAEHTDRVGYGGGSFAEFGWDTKNAGINILVSKLLLSNNTSDVGPFIPNADKFVCTVLPESPTVYVSYSPGGLLFKPGGSNLQHATALSFLLLAYARYLNQSNREIHCGNVVATPARLIQFARGQVDYILGTNPLKMSYMVGYGSKFPRKIHHRGSSLPSVDQHPASINCQGGAPYFQSNDPNPNLLIGAVVGGPDKEDSYSDSRADFVHTEPTTYINAPLVGLLAYFRSHPPL</sequence>
<proteinExistence type="predicted"/>
<name>A0ACC4AWC6_POPAL</name>
<evidence type="ECO:0000313" key="2">
    <source>
        <dbReference type="Proteomes" id="UP000309997"/>
    </source>
</evidence>
<reference evidence="1 2" key="1">
    <citation type="journal article" date="2024" name="Plant Biotechnol. J.">
        <title>Genome and CRISPR/Cas9 system of a widespread forest tree (Populus alba) in the world.</title>
        <authorList>
            <person name="Liu Y.J."/>
            <person name="Jiang P.F."/>
            <person name="Han X.M."/>
            <person name="Li X.Y."/>
            <person name="Wang H.M."/>
            <person name="Wang Y.J."/>
            <person name="Wang X.X."/>
            <person name="Zeng Q.Y."/>
        </authorList>
    </citation>
    <scope>NUCLEOTIDE SEQUENCE [LARGE SCALE GENOMIC DNA]</scope>
    <source>
        <strain evidence="2">cv. PAL-ZL1</strain>
    </source>
</reference>
<accession>A0ACC4AWC6</accession>
<dbReference type="EMBL" id="RCHU02000015">
    <property type="protein sequence ID" value="KAL3570217.1"/>
    <property type="molecule type" value="Genomic_DNA"/>
</dbReference>
<gene>
    <name evidence="1" type="ORF">D5086_027466</name>
</gene>
<comment type="caution">
    <text evidence="1">The sequence shown here is derived from an EMBL/GenBank/DDBJ whole genome shotgun (WGS) entry which is preliminary data.</text>
</comment>
<protein>
    <submittedName>
        <fullName evidence="1">Uncharacterized protein</fullName>
    </submittedName>
</protein>